<keyword evidence="7" id="KW-1185">Reference proteome</keyword>
<evidence type="ECO:0000259" key="5">
    <source>
        <dbReference type="Pfam" id="PF25053"/>
    </source>
</evidence>
<evidence type="ECO:0000259" key="4">
    <source>
        <dbReference type="Pfam" id="PF24883"/>
    </source>
</evidence>
<dbReference type="CDD" id="cd13426">
    <property type="entry name" value="Peptidase_G1"/>
    <property type="match status" value="1"/>
</dbReference>
<feature type="chain" id="PRO_5042966858" evidence="3">
    <location>
        <begin position="17"/>
        <end position="1004"/>
    </location>
</feature>
<evidence type="ECO:0000256" key="2">
    <source>
        <dbReference type="PIRSR" id="PIRSR600250-50"/>
    </source>
</evidence>
<dbReference type="PRINTS" id="PR00977">
    <property type="entry name" value="SCYTLDPTASE"/>
</dbReference>
<dbReference type="PANTHER" id="PTHR37536">
    <property type="entry name" value="PUTATIVE (AFU_ORTHOLOGUE AFUA_3G02970)-RELATED"/>
    <property type="match status" value="1"/>
</dbReference>
<evidence type="ECO:0000313" key="7">
    <source>
        <dbReference type="Proteomes" id="UP001302812"/>
    </source>
</evidence>
<feature type="domain" description="Nephrocystin 3-like N-terminal" evidence="4">
    <location>
        <begin position="491"/>
        <end position="610"/>
    </location>
</feature>
<dbReference type="Proteomes" id="UP001302812">
    <property type="component" value="Unassembled WGS sequence"/>
</dbReference>
<dbReference type="InterPro" id="IPR056884">
    <property type="entry name" value="NPHP3-like_N"/>
</dbReference>
<dbReference type="Pfam" id="PF24883">
    <property type="entry name" value="NPHP3_N"/>
    <property type="match status" value="1"/>
</dbReference>
<keyword evidence="3" id="KW-0732">Signal</keyword>
<dbReference type="AlphaFoldDB" id="A0AAN6QKK0"/>
<dbReference type="Pfam" id="PF25053">
    <property type="entry name" value="DUF7791"/>
    <property type="match status" value="1"/>
</dbReference>
<keyword evidence="1" id="KW-0677">Repeat</keyword>
<evidence type="ECO:0000256" key="3">
    <source>
        <dbReference type="SAM" id="SignalP"/>
    </source>
</evidence>
<dbReference type="SUPFAM" id="SSF49899">
    <property type="entry name" value="Concanavalin A-like lectins/glucanases"/>
    <property type="match status" value="1"/>
</dbReference>
<evidence type="ECO:0000313" key="6">
    <source>
        <dbReference type="EMBL" id="KAK4111066.1"/>
    </source>
</evidence>
<dbReference type="GO" id="GO:0070007">
    <property type="term" value="F:glutamic-type endopeptidase activity"/>
    <property type="evidence" value="ECO:0007669"/>
    <property type="project" value="InterPro"/>
</dbReference>
<dbReference type="Gene3D" id="2.60.120.700">
    <property type="entry name" value="Peptidase G1"/>
    <property type="match status" value="1"/>
</dbReference>
<dbReference type="EMBL" id="MU853347">
    <property type="protein sequence ID" value="KAK4111066.1"/>
    <property type="molecule type" value="Genomic_DNA"/>
</dbReference>
<dbReference type="InterPro" id="IPR038656">
    <property type="entry name" value="Peptidase_G1_sf"/>
</dbReference>
<dbReference type="RefSeq" id="XP_064668636.1">
    <property type="nucleotide sequence ID" value="XM_064819229.1"/>
</dbReference>
<proteinExistence type="predicted"/>
<feature type="signal peptide" evidence="3">
    <location>
        <begin position="1"/>
        <end position="16"/>
    </location>
</feature>
<organism evidence="6 7">
    <name type="scientific">Canariomyces notabilis</name>
    <dbReference type="NCBI Taxonomy" id="2074819"/>
    <lineage>
        <taxon>Eukaryota</taxon>
        <taxon>Fungi</taxon>
        <taxon>Dikarya</taxon>
        <taxon>Ascomycota</taxon>
        <taxon>Pezizomycotina</taxon>
        <taxon>Sordariomycetes</taxon>
        <taxon>Sordariomycetidae</taxon>
        <taxon>Sordariales</taxon>
        <taxon>Chaetomiaceae</taxon>
        <taxon>Canariomyces</taxon>
    </lineage>
</organism>
<feature type="active site" description="Proton acceptor" evidence="2">
    <location>
        <position position="210"/>
    </location>
</feature>
<reference evidence="6" key="1">
    <citation type="journal article" date="2023" name="Mol. Phylogenet. Evol.">
        <title>Genome-scale phylogeny and comparative genomics of the fungal order Sordariales.</title>
        <authorList>
            <person name="Hensen N."/>
            <person name="Bonometti L."/>
            <person name="Westerberg I."/>
            <person name="Brannstrom I.O."/>
            <person name="Guillou S."/>
            <person name="Cros-Aarteil S."/>
            <person name="Calhoun S."/>
            <person name="Haridas S."/>
            <person name="Kuo A."/>
            <person name="Mondo S."/>
            <person name="Pangilinan J."/>
            <person name="Riley R."/>
            <person name="LaButti K."/>
            <person name="Andreopoulos B."/>
            <person name="Lipzen A."/>
            <person name="Chen C."/>
            <person name="Yan M."/>
            <person name="Daum C."/>
            <person name="Ng V."/>
            <person name="Clum A."/>
            <person name="Steindorff A."/>
            <person name="Ohm R.A."/>
            <person name="Martin F."/>
            <person name="Silar P."/>
            <person name="Natvig D.O."/>
            <person name="Lalanne C."/>
            <person name="Gautier V."/>
            <person name="Ament-Velasquez S.L."/>
            <person name="Kruys A."/>
            <person name="Hutchinson M.I."/>
            <person name="Powell A.J."/>
            <person name="Barry K."/>
            <person name="Miller A.N."/>
            <person name="Grigoriev I.V."/>
            <person name="Debuchy R."/>
            <person name="Gladieux P."/>
            <person name="Hiltunen Thoren M."/>
            <person name="Johannesson H."/>
        </authorList>
    </citation>
    <scope>NUCLEOTIDE SEQUENCE</scope>
    <source>
        <strain evidence="6">CBS 508.74</strain>
    </source>
</reference>
<dbReference type="Pfam" id="PF01828">
    <property type="entry name" value="Peptidase_A4"/>
    <property type="match status" value="1"/>
</dbReference>
<comment type="caution">
    <text evidence="6">The sequence shown here is derived from an EMBL/GenBank/DDBJ whole genome shotgun (WGS) entry which is preliminary data.</text>
</comment>
<accession>A0AAN6QKK0</accession>
<dbReference type="InterPro" id="IPR013320">
    <property type="entry name" value="ConA-like_dom_sf"/>
</dbReference>
<evidence type="ECO:0000256" key="1">
    <source>
        <dbReference type="ARBA" id="ARBA00022737"/>
    </source>
</evidence>
<dbReference type="GO" id="GO:0006508">
    <property type="term" value="P:proteolysis"/>
    <property type="evidence" value="ECO:0007669"/>
    <property type="project" value="InterPro"/>
</dbReference>
<feature type="domain" description="DUF7791" evidence="5">
    <location>
        <begin position="716"/>
        <end position="822"/>
    </location>
</feature>
<gene>
    <name evidence="6" type="ORF">N656DRAFT_846285</name>
</gene>
<dbReference type="GeneID" id="89943355"/>
<sequence length="1004" mass="112987">MKRTVALLALGGLALALPAPEIDLGDGVKLVRREPRIAAHRASRKSNPRMKPDGFTIRRSNNETHARYSNNWAGAVLIGSGYNSVTGTITVPTPKPPPGGSNNQLYSASAWVGIDGNTCPRAILQTGVDFNVKGTKVSYDAWYEWYPGYAYDFSGFDISAGNQIRMTVAASSTSEGTVTLTNLSTNKTVKHSFEEEDAKLCETNAEWIVEDFESNGALVPLANFGTVTFTGASVGTTSGGTIGVSGAQILDIRQRGTKYTECGIVIYDLRAVVEPLAQWPTSNMKSEHEAAIRELGSKCEKVAWKLVDLLESLAMKANGSTWKSAKLALGSMRKRGEILDLEEQLGKYRSEIMIRLICILKYAPASYLAVVLIPHCVKFLRRRTTGRKSKSAIGGTSESKILDPPDSDIKDQLRLLHEIRHSLDGLLQGRTGPSPEIRILKQLYFRSLHRRENDMAPAEVKTFRWILQGSSDTDSEKGKSDEWVRKREAAAGFQHWLREGNGVFHISGKAGSGKSTMMKFLVRDERTETELEKWAGAKQLVFAHFFFWLSGERLQYSLEGLYRSILFETLIQCPELIPDVFPKAYRSFSKTNADESFDNLFFSSSDIKKAFTDLITKIPATRLSFLSRLADDLNSWAAHPDVKILASSRPHRQFEDTFSDERRIRPHELTRSDMVLAGRQMFEKDKTFARPEVQECYIDLVEQQKIFMSIDPVDQAKAFKLLLLVAGVPRFMYPLSALMVTWLRDLDDPGFPMRCEFEPYSDEEIRRRHLEAKYQLDSLTRGLLEIVDDKHDDIPLSFRKHVQFFHRTVRDFVCQSSIIQEFSTNAAYLPCQSDYARLFLAQLWFARTDNMIDEREVPRQSIDKIRDTHRSFLNPGPPAELRLDDGLLDAFGRATNHHNNESLKSPVFLGYRQFIQKPITGFTLKLMIMQIQEPWVAASYLHYLAREGFVDYIRKKVAADPGLLRPRGSMSLLLSAALGRTPQASAMTKLLLDAGVVPARSSVN</sequence>
<protein>
    <submittedName>
        <fullName evidence="6">Uncharacterized protein</fullName>
    </submittedName>
</protein>
<dbReference type="InterPro" id="IPR056693">
    <property type="entry name" value="DUF7791"/>
</dbReference>
<name>A0AAN6QKK0_9PEZI</name>
<reference evidence="6" key="2">
    <citation type="submission" date="2023-05" db="EMBL/GenBank/DDBJ databases">
        <authorList>
            <consortium name="Lawrence Berkeley National Laboratory"/>
            <person name="Steindorff A."/>
            <person name="Hensen N."/>
            <person name="Bonometti L."/>
            <person name="Westerberg I."/>
            <person name="Brannstrom I.O."/>
            <person name="Guillou S."/>
            <person name="Cros-Aarteil S."/>
            <person name="Calhoun S."/>
            <person name="Haridas S."/>
            <person name="Kuo A."/>
            <person name="Mondo S."/>
            <person name="Pangilinan J."/>
            <person name="Riley R."/>
            <person name="Labutti K."/>
            <person name="Andreopoulos B."/>
            <person name="Lipzen A."/>
            <person name="Chen C."/>
            <person name="Yanf M."/>
            <person name="Daum C."/>
            <person name="Ng V."/>
            <person name="Clum A."/>
            <person name="Ohm R."/>
            <person name="Martin F."/>
            <person name="Silar P."/>
            <person name="Natvig D."/>
            <person name="Lalanne C."/>
            <person name="Gautier V."/>
            <person name="Ament-Velasquez S.L."/>
            <person name="Kruys A."/>
            <person name="Hutchinson M.I."/>
            <person name="Powell A.J."/>
            <person name="Barry K."/>
            <person name="Miller A.N."/>
            <person name="Grigoriev I.V."/>
            <person name="Debuchy R."/>
            <person name="Gladieux P."/>
            <person name="Thoren M.H."/>
            <person name="Johannesson H."/>
        </authorList>
    </citation>
    <scope>NUCLEOTIDE SEQUENCE</scope>
    <source>
        <strain evidence="6">CBS 508.74</strain>
    </source>
</reference>
<dbReference type="PANTHER" id="PTHR37536:SF1">
    <property type="entry name" value="ASPERGILLOPEPSIN, PUTAITVE (AFU_ORTHOLOGUE AFUA_7G01200)"/>
    <property type="match status" value="1"/>
</dbReference>
<dbReference type="InterPro" id="IPR000250">
    <property type="entry name" value="Peptidase_G1"/>
</dbReference>